<evidence type="ECO:0000256" key="8">
    <source>
        <dbReference type="ARBA" id="ARBA00023136"/>
    </source>
</evidence>
<dbReference type="RefSeq" id="YP_009251212.1">
    <property type="nucleotide sequence ID" value="NC_030055.1"/>
</dbReference>
<gene>
    <name evidence="12" type="primary">ND4L</name>
</gene>
<evidence type="ECO:0000256" key="4">
    <source>
        <dbReference type="ARBA" id="ARBA00022692"/>
    </source>
</evidence>
<organism evidence="12">
    <name type="scientific">Bactericera cockerelli</name>
    <name type="common">potato/tomato psyllid</name>
    <dbReference type="NCBI Taxonomy" id="290155"/>
    <lineage>
        <taxon>Eukaryota</taxon>
        <taxon>Metazoa</taxon>
        <taxon>Ecdysozoa</taxon>
        <taxon>Arthropoda</taxon>
        <taxon>Hexapoda</taxon>
        <taxon>Insecta</taxon>
        <taxon>Pterygota</taxon>
        <taxon>Neoptera</taxon>
        <taxon>Paraneoptera</taxon>
        <taxon>Hemiptera</taxon>
        <taxon>Sternorrhyncha</taxon>
        <taxon>Psylloidea</taxon>
        <taxon>Triozidae</taxon>
        <taxon>Bactericera</taxon>
    </lineage>
</organism>
<comment type="similarity">
    <text evidence="2">Belongs to the complex I subunit 4L family.</text>
</comment>
<name>A0A166GKY1_9HEMI</name>
<comment type="catalytic activity">
    <reaction evidence="10">
        <text>a ubiquinone + NADH + 5 H(+)(in) = a ubiquinol + NAD(+) + 4 H(+)(out)</text>
        <dbReference type="Rhea" id="RHEA:29091"/>
        <dbReference type="Rhea" id="RHEA-COMP:9565"/>
        <dbReference type="Rhea" id="RHEA-COMP:9566"/>
        <dbReference type="ChEBI" id="CHEBI:15378"/>
        <dbReference type="ChEBI" id="CHEBI:16389"/>
        <dbReference type="ChEBI" id="CHEBI:17976"/>
        <dbReference type="ChEBI" id="CHEBI:57540"/>
        <dbReference type="ChEBI" id="CHEBI:57945"/>
        <dbReference type="EC" id="7.1.1.2"/>
    </reaction>
</comment>
<feature type="transmembrane region" description="Helical" evidence="11">
    <location>
        <begin position="21"/>
        <end position="47"/>
    </location>
</feature>
<dbReference type="AlphaFoldDB" id="A0A166GKY1"/>
<evidence type="ECO:0000256" key="7">
    <source>
        <dbReference type="ARBA" id="ARBA00023027"/>
    </source>
</evidence>
<dbReference type="InterPro" id="IPR039428">
    <property type="entry name" value="NUOK/Mnh_C1-like"/>
</dbReference>
<keyword evidence="8 11" id="KW-0472">Membrane</keyword>
<dbReference type="CTD" id="4539"/>
<keyword evidence="4 11" id="KW-0812">Transmembrane</keyword>
<keyword evidence="6 11" id="KW-1133">Transmembrane helix</keyword>
<evidence type="ECO:0000256" key="6">
    <source>
        <dbReference type="ARBA" id="ARBA00022989"/>
    </source>
</evidence>
<comment type="subcellular location">
    <subcellularLocation>
        <location evidence="1">Membrane</location>
        <topology evidence="1">Multi-pass membrane protein</topology>
    </subcellularLocation>
</comment>
<accession>A0A166GKY1</accession>
<proteinExistence type="inferred from homology"/>
<keyword evidence="5" id="KW-1278">Translocase</keyword>
<evidence type="ECO:0000256" key="9">
    <source>
        <dbReference type="ARBA" id="ARBA00031586"/>
    </source>
</evidence>
<reference evidence="12" key="1">
    <citation type="submission" date="2016-01" db="EMBL/GenBank/DDBJ databases">
        <title>The Complete Mitochondrial Genome Sequence of Bactericera cockerelli.</title>
        <authorList>
            <person name="Wu F."/>
            <person name="Deng X."/>
            <person name="Wallis C."/>
            <person name="Trumble J.T."/>
            <person name="Prager S."/>
            <person name="Yokome R."/>
            <person name="Cen Y."/>
            <person name="Liang G."/>
            <person name="Chen J."/>
        </authorList>
    </citation>
    <scope>NUCLEOTIDE SEQUENCE</scope>
</reference>
<evidence type="ECO:0000256" key="2">
    <source>
        <dbReference type="ARBA" id="ARBA00010519"/>
    </source>
</evidence>
<keyword evidence="12" id="KW-0496">Mitochondrion</keyword>
<evidence type="ECO:0000313" key="12">
    <source>
        <dbReference type="EMBL" id="ANA07533.1"/>
    </source>
</evidence>
<dbReference type="GO" id="GO:0008137">
    <property type="term" value="F:NADH dehydrogenase (ubiquinone) activity"/>
    <property type="evidence" value="ECO:0007669"/>
    <property type="project" value="UniProtKB-EC"/>
</dbReference>
<protein>
    <recommendedName>
        <fullName evidence="3">NADH-ubiquinone oxidoreductase chain 4L</fullName>
    </recommendedName>
    <alternativeName>
        <fullName evidence="9">NADH dehydrogenase subunit 4L</fullName>
    </alternativeName>
</protein>
<evidence type="ECO:0000256" key="1">
    <source>
        <dbReference type="ARBA" id="ARBA00004141"/>
    </source>
</evidence>
<sequence length="91" mass="10637">MGSILMFYFGMVLFFTLKKHILLMLLTLEFMSLVMLMMLINFLTIYIYDTSIIIYFMIIMVCEAVMGLVLLTLMVRTHGSDYSKSSFMLMC</sequence>
<geneLocation type="mitochondrion" evidence="12"/>
<dbReference type="GO" id="GO:0016020">
    <property type="term" value="C:membrane"/>
    <property type="evidence" value="ECO:0007669"/>
    <property type="project" value="UniProtKB-SubCell"/>
</dbReference>
<evidence type="ECO:0000256" key="5">
    <source>
        <dbReference type="ARBA" id="ARBA00022967"/>
    </source>
</evidence>
<dbReference type="GeneID" id="27439155"/>
<evidence type="ECO:0000256" key="3">
    <source>
        <dbReference type="ARBA" id="ARBA00016612"/>
    </source>
</evidence>
<evidence type="ECO:0000256" key="11">
    <source>
        <dbReference type="SAM" id="Phobius"/>
    </source>
</evidence>
<dbReference type="EMBL" id="KU501214">
    <property type="protein sequence ID" value="ANA07533.1"/>
    <property type="molecule type" value="Genomic_DNA"/>
</dbReference>
<feature type="transmembrane region" description="Helical" evidence="11">
    <location>
        <begin position="53"/>
        <end position="75"/>
    </location>
</feature>
<dbReference type="Pfam" id="PF00420">
    <property type="entry name" value="Oxidored_q2"/>
    <property type="match status" value="1"/>
</dbReference>
<evidence type="ECO:0000256" key="10">
    <source>
        <dbReference type="ARBA" id="ARBA00049551"/>
    </source>
</evidence>
<dbReference type="Gene3D" id="1.10.287.3510">
    <property type="match status" value="1"/>
</dbReference>
<keyword evidence="7" id="KW-0520">NAD</keyword>